<dbReference type="GO" id="GO:0005930">
    <property type="term" value="C:axoneme"/>
    <property type="evidence" value="ECO:0007669"/>
    <property type="project" value="UniProtKB-SubCell"/>
</dbReference>
<sequence length="688" mass="78083">MSPEDELYLTEQCERALLCNDDPAMETVKMQLEFDFTYANLEEELRSRKERKEQAVTKLQRTIASLVPEKATDFETLSTLYKHIFTLLMLDADGLDSTNTDDDSDNNGKNHNTSGKLQAERRSMEKEVAAALESVFPRIGLKSFATMSPDDKRFQLDELMRIVEGIRLFNKELGKGGAGIPASARDIQDNVATLAKLVREEVHDANEVCTEYTEVLLHVHHHFGAGNDTDSLELPPSTDEIARWQDELSNRRQFLSYLQSLEEDISFSHEKVGTRLQMFQADMSALQNLVGARTSLPKSHVYPLFEAVSKSWAELHQEHELLQARARALRSLLRFKSTFTRTLSTESPIVRQARRGGSIATEDLFSHVETFPAERKLTVDGKTRGFGLEGDELDGDEDESNPNEEEGSGFPIRMPVESTPEFMQLPLEYQGFCPWTVVERGGLLLPGDPSLGVVQYRNAYHVFVNERALGEFMIHPRRYVQGVLHRAARQPALIYLLRLQESFPNITLSSLLKMCHRFRAEGARGVHPLLAPPPSQKVDASTTTPTHFVEKRVDYNYDWNEWNLRRKAIKIANLRHCRTVGAQTTLSSFRHEVDTQVYLPVDVGCQTNKDRGTNPPRVTTYYTGLRRGHVYTIDDTKRAEAKGSKEAVSGAEYKKSRRSRHREDDAKESKAVEDDNQPIVVSYTFDLS</sequence>
<dbReference type="Proteomes" id="UP000237271">
    <property type="component" value="Unassembled WGS sequence"/>
</dbReference>
<keyword evidence="8" id="KW-0966">Cell projection</keyword>
<feature type="region of interest" description="Disordered" evidence="9">
    <location>
        <begin position="99"/>
        <end position="123"/>
    </location>
</feature>
<dbReference type="PANTHER" id="PTHR21442">
    <property type="entry name" value="CILIA- AND FLAGELLA-ASSOCIATED PROTEIN 206"/>
    <property type="match status" value="1"/>
</dbReference>
<evidence type="ECO:0000313" key="10">
    <source>
        <dbReference type="EMBL" id="POM73118.1"/>
    </source>
</evidence>
<evidence type="ECO:0000313" key="11">
    <source>
        <dbReference type="Proteomes" id="UP000237271"/>
    </source>
</evidence>
<name>A0A2P4Y5M6_9STRA</name>
<dbReference type="GO" id="GO:0036064">
    <property type="term" value="C:ciliary basal body"/>
    <property type="evidence" value="ECO:0007669"/>
    <property type="project" value="TreeGrafter"/>
</dbReference>
<reference evidence="10 11" key="1">
    <citation type="journal article" date="2017" name="Genome Biol. Evol.">
        <title>Phytophthora megakarya and P. palmivora, closely related causal agents of cacao black pod rot, underwent increases in genome sizes and gene numbers by different mechanisms.</title>
        <authorList>
            <person name="Ali S.S."/>
            <person name="Shao J."/>
            <person name="Lary D.J."/>
            <person name="Kronmiller B."/>
            <person name="Shen D."/>
            <person name="Strem M.D."/>
            <person name="Amoako-Attah I."/>
            <person name="Akrofi A.Y."/>
            <person name="Begoude B.A."/>
            <person name="Ten Hoopen G.M."/>
            <person name="Coulibaly K."/>
            <person name="Kebe B.I."/>
            <person name="Melnick R.L."/>
            <person name="Guiltinan M.J."/>
            <person name="Tyler B.M."/>
            <person name="Meinhardt L.W."/>
            <person name="Bailey B.A."/>
        </authorList>
    </citation>
    <scope>NUCLEOTIDE SEQUENCE [LARGE SCALE GENOMIC DNA]</scope>
    <source>
        <strain evidence="11">sbr112.9</strain>
    </source>
</reference>
<proteinExistence type="inferred from homology"/>
<keyword evidence="5" id="KW-0970">Cilium biogenesis/degradation</keyword>
<dbReference type="AlphaFoldDB" id="A0A2P4Y5M6"/>
<evidence type="ECO:0000256" key="7">
    <source>
        <dbReference type="ARBA" id="ARBA00023212"/>
    </source>
</evidence>
<evidence type="ECO:0000256" key="8">
    <source>
        <dbReference type="ARBA" id="ARBA00023273"/>
    </source>
</evidence>
<dbReference type="InterPro" id="IPR021897">
    <property type="entry name" value="FAP206"/>
</dbReference>
<comment type="similarity">
    <text evidence="2">Belongs to the CFAP206 family.</text>
</comment>
<keyword evidence="4" id="KW-0963">Cytoplasm</keyword>
<keyword evidence="6" id="KW-0969">Cilium</keyword>
<evidence type="ECO:0000256" key="2">
    <source>
        <dbReference type="ARBA" id="ARBA00010500"/>
    </source>
</evidence>
<dbReference type="GO" id="GO:0030030">
    <property type="term" value="P:cell projection organization"/>
    <property type="evidence" value="ECO:0007669"/>
    <property type="project" value="UniProtKB-KW"/>
</dbReference>
<feature type="compositionally biased region" description="Acidic residues" evidence="9">
    <location>
        <begin position="389"/>
        <end position="407"/>
    </location>
</feature>
<dbReference type="GO" id="GO:0003356">
    <property type="term" value="P:regulation of cilium beat frequency"/>
    <property type="evidence" value="ECO:0007669"/>
    <property type="project" value="TreeGrafter"/>
</dbReference>
<evidence type="ECO:0000256" key="1">
    <source>
        <dbReference type="ARBA" id="ARBA00004430"/>
    </source>
</evidence>
<dbReference type="EMBL" id="NCKW01005280">
    <property type="protein sequence ID" value="POM73118.1"/>
    <property type="molecule type" value="Genomic_DNA"/>
</dbReference>
<accession>A0A2P4Y5M6</accession>
<comment type="subcellular location">
    <subcellularLocation>
        <location evidence="1">Cytoplasm</location>
        <location evidence="1">Cytoskeleton</location>
        <location evidence="1">Cilium axoneme</location>
    </subcellularLocation>
</comment>
<evidence type="ECO:0000256" key="3">
    <source>
        <dbReference type="ARBA" id="ARBA00021602"/>
    </source>
</evidence>
<evidence type="ECO:0000256" key="9">
    <source>
        <dbReference type="SAM" id="MobiDB-lite"/>
    </source>
</evidence>
<evidence type="ECO:0000256" key="5">
    <source>
        <dbReference type="ARBA" id="ARBA00022794"/>
    </source>
</evidence>
<feature type="compositionally biased region" description="Basic and acidic residues" evidence="9">
    <location>
        <begin position="661"/>
        <end position="673"/>
    </location>
</feature>
<keyword evidence="7" id="KW-0206">Cytoskeleton</keyword>
<evidence type="ECO:0000256" key="4">
    <source>
        <dbReference type="ARBA" id="ARBA00022490"/>
    </source>
</evidence>
<feature type="region of interest" description="Disordered" evidence="9">
    <location>
        <begin position="383"/>
        <end position="413"/>
    </location>
</feature>
<gene>
    <name evidence="10" type="ORF">PHPALM_10064</name>
</gene>
<organism evidence="10 11">
    <name type="scientific">Phytophthora palmivora</name>
    <dbReference type="NCBI Taxonomy" id="4796"/>
    <lineage>
        <taxon>Eukaryota</taxon>
        <taxon>Sar</taxon>
        <taxon>Stramenopiles</taxon>
        <taxon>Oomycota</taxon>
        <taxon>Peronosporomycetes</taxon>
        <taxon>Peronosporales</taxon>
        <taxon>Peronosporaceae</taxon>
        <taxon>Phytophthora</taxon>
    </lineage>
</organism>
<comment type="caution">
    <text evidence="10">The sequence shown here is derived from an EMBL/GenBank/DDBJ whole genome shotgun (WGS) entry which is preliminary data.</text>
</comment>
<dbReference type="PANTHER" id="PTHR21442:SF0">
    <property type="entry name" value="CILIA- AND FLAGELLA-ASSOCIATED PROTEIN 206"/>
    <property type="match status" value="1"/>
</dbReference>
<dbReference type="OrthoDB" id="10251073at2759"/>
<evidence type="ECO:0000256" key="6">
    <source>
        <dbReference type="ARBA" id="ARBA00023069"/>
    </source>
</evidence>
<keyword evidence="11" id="KW-1185">Reference proteome</keyword>
<dbReference type="Pfam" id="PF12018">
    <property type="entry name" value="FAP206"/>
    <property type="match status" value="1"/>
</dbReference>
<feature type="region of interest" description="Disordered" evidence="9">
    <location>
        <begin position="637"/>
        <end position="675"/>
    </location>
</feature>
<protein>
    <recommendedName>
        <fullName evidence="3">Cilia- and flagella-associated protein 206</fullName>
    </recommendedName>
</protein>